<accession>A0AC34QZ21</accession>
<name>A0AC34QZ21_9BILA</name>
<protein>
    <submittedName>
        <fullName evidence="2">Amino acid permease/ SLC12A domain-containing protein</fullName>
    </submittedName>
</protein>
<evidence type="ECO:0000313" key="2">
    <source>
        <dbReference type="WBParaSite" id="JU765_v2.g20471.t1"/>
    </source>
</evidence>
<evidence type="ECO:0000313" key="1">
    <source>
        <dbReference type="Proteomes" id="UP000887576"/>
    </source>
</evidence>
<organism evidence="1 2">
    <name type="scientific">Panagrolaimus sp. JU765</name>
    <dbReference type="NCBI Taxonomy" id="591449"/>
    <lineage>
        <taxon>Eukaryota</taxon>
        <taxon>Metazoa</taxon>
        <taxon>Ecdysozoa</taxon>
        <taxon>Nematoda</taxon>
        <taxon>Chromadorea</taxon>
        <taxon>Rhabditida</taxon>
        <taxon>Tylenchina</taxon>
        <taxon>Panagrolaimomorpha</taxon>
        <taxon>Panagrolaimoidea</taxon>
        <taxon>Panagrolaimidae</taxon>
        <taxon>Panagrolaimus</taxon>
    </lineage>
</organism>
<dbReference type="WBParaSite" id="JU765_v2.g20471.t1">
    <property type="protein sequence ID" value="JU765_v2.g20471.t1"/>
    <property type="gene ID" value="JU765_v2.g20471"/>
</dbReference>
<proteinExistence type="predicted"/>
<reference evidence="2" key="1">
    <citation type="submission" date="2022-11" db="UniProtKB">
        <authorList>
            <consortium name="WormBaseParasite"/>
        </authorList>
    </citation>
    <scope>IDENTIFICATION</scope>
</reference>
<sequence length="241" mass="26216">MAQRVLSLMEGRQRRFSTVQQLNPETLKVIRTDDRLQSIPDEDLEAAKIEQQHRKQSIPQIISNKIGNLALFRDDDELDVANGNATAVIGGYTIPGPMERASAERKKANLGVMLGVYLPTIQHILGVTMFIRLFWVVGIAGVPMTMILLLICCSCTLLTSISLSAVATNGVVESGGAYFMISRNLGAEFGSAVGILFYLANTVATSMYLVGGVEVFLLYIRPDWTIGGEAVHNDVGEPDSI</sequence>
<dbReference type="Proteomes" id="UP000887576">
    <property type="component" value="Unplaced"/>
</dbReference>